<protein>
    <submittedName>
        <fullName evidence="4">30S ribosomal protein S14</fullName>
    </submittedName>
</protein>
<dbReference type="PANTHER" id="PTHR12010:SF2">
    <property type="entry name" value="40S RIBOSOMAL PROTEIN S29"/>
    <property type="match status" value="1"/>
</dbReference>
<dbReference type="GO" id="GO:0008270">
    <property type="term" value="F:zinc ion binding"/>
    <property type="evidence" value="ECO:0007669"/>
    <property type="project" value="InterPro"/>
</dbReference>
<evidence type="ECO:0000256" key="3">
    <source>
        <dbReference type="SAM" id="MobiDB-lite"/>
    </source>
</evidence>
<dbReference type="InterPro" id="IPR043140">
    <property type="entry name" value="Ribosomal_uS14_sf"/>
</dbReference>
<dbReference type="Pfam" id="PF00253">
    <property type="entry name" value="Ribosomal_S14"/>
    <property type="match status" value="1"/>
</dbReference>
<dbReference type="AlphaFoldDB" id="A0A7J4JFH9"/>
<dbReference type="Proteomes" id="UP000564964">
    <property type="component" value="Unassembled WGS sequence"/>
</dbReference>
<organism evidence="4 6">
    <name type="scientific">Candidatus Iainarchaeum sp</name>
    <dbReference type="NCBI Taxonomy" id="3101447"/>
    <lineage>
        <taxon>Archaea</taxon>
        <taxon>Candidatus Iainarchaeota</taxon>
        <taxon>Candidatus Iainarchaeia</taxon>
        <taxon>Candidatus Iainarchaeales</taxon>
        <taxon>Candidatus Iainarchaeaceae</taxon>
        <taxon>Candidatus Iainarchaeum</taxon>
    </lineage>
</organism>
<feature type="compositionally biased region" description="Basic residues" evidence="3">
    <location>
        <begin position="11"/>
        <end position="26"/>
    </location>
</feature>
<reference evidence="5" key="3">
    <citation type="submission" date="2021-05" db="EMBL/GenBank/DDBJ databases">
        <title>Protein family content uncovers lineage relationships and bacterial pathway maintenance mechanisms in DPANN archaea.</title>
        <authorList>
            <person name="Castelle C.J."/>
            <person name="Meheust R."/>
            <person name="Jaffe A.L."/>
            <person name="Seitz K."/>
            <person name="Gong X."/>
            <person name="Baker B.J."/>
            <person name="Banfield J.F."/>
        </authorList>
    </citation>
    <scope>NUCLEOTIDE SEQUENCE</scope>
    <source>
        <strain evidence="5">RIFCSPLOWO2_01_FULL_58_19</strain>
    </source>
</reference>
<evidence type="ECO:0000256" key="2">
    <source>
        <dbReference type="ARBA" id="ARBA00023274"/>
    </source>
</evidence>
<dbReference type="GO" id="GO:0022627">
    <property type="term" value="C:cytosolic small ribosomal subunit"/>
    <property type="evidence" value="ECO:0007669"/>
    <property type="project" value="TreeGrafter"/>
</dbReference>
<evidence type="ECO:0000313" key="6">
    <source>
        <dbReference type="Proteomes" id="UP000564964"/>
    </source>
</evidence>
<dbReference type="InterPro" id="IPR001209">
    <property type="entry name" value="Ribosomal_uS14"/>
</dbReference>
<keyword evidence="1 4" id="KW-0689">Ribosomal protein</keyword>
<gene>
    <name evidence="4" type="ORF">HA252_03915</name>
    <name evidence="5" type="ORF">J4203_04625</name>
</gene>
<dbReference type="GO" id="GO:0002181">
    <property type="term" value="P:cytoplasmic translation"/>
    <property type="evidence" value="ECO:0007669"/>
    <property type="project" value="TreeGrafter"/>
</dbReference>
<reference evidence="6" key="1">
    <citation type="journal article" date="2020" name="bioRxiv">
        <title>A rank-normalized archaeal taxonomy based on genome phylogeny resolves widespread incomplete and uneven classifications.</title>
        <authorList>
            <person name="Rinke C."/>
            <person name="Chuvochina M."/>
            <person name="Mussig A.J."/>
            <person name="Chaumeil P.-A."/>
            <person name="Waite D.W."/>
            <person name="Whitman W.B."/>
            <person name="Parks D.H."/>
            <person name="Hugenholtz P."/>
        </authorList>
    </citation>
    <scope>NUCLEOTIDE SEQUENCE [LARGE SCALE GENOMIC DNA]</scope>
</reference>
<sequence length="62" mass="7319">MQREIIQKQKPLNRTKPRKGKGKEKACRRCGNSKGLISKYRIGLCRRCFKDFALQIGFQKYD</sequence>
<evidence type="ECO:0000313" key="5">
    <source>
        <dbReference type="EMBL" id="MBS3063133.1"/>
    </source>
</evidence>
<comment type="caution">
    <text evidence="4">The sequence shown here is derived from an EMBL/GenBank/DDBJ whole genome shotgun (WGS) entry which is preliminary data.</text>
</comment>
<dbReference type="GO" id="GO:0003735">
    <property type="term" value="F:structural constituent of ribosome"/>
    <property type="evidence" value="ECO:0007669"/>
    <property type="project" value="InterPro"/>
</dbReference>
<dbReference type="InterPro" id="IPR039744">
    <property type="entry name" value="RIbosomal_uS14_euk_arc"/>
</dbReference>
<reference evidence="5" key="2">
    <citation type="submission" date="2021-03" db="EMBL/GenBank/DDBJ databases">
        <authorList>
            <person name="Jaffe A."/>
        </authorList>
    </citation>
    <scope>NUCLEOTIDE SEQUENCE</scope>
    <source>
        <strain evidence="5">RIFCSPLOWO2_01_FULL_58_19</strain>
    </source>
</reference>
<evidence type="ECO:0000256" key="1">
    <source>
        <dbReference type="ARBA" id="ARBA00022980"/>
    </source>
</evidence>
<feature type="region of interest" description="Disordered" evidence="3">
    <location>
        <begin position="1"/>
        <end position="26"/>
    </location>
</feature>
<dbReference type="NCBIfam" id="NF004424">
    <property type="entry name" value="PRK05766.1"/>
    <property type="match status" value="1"/>
</dbReference>
<dbReference type="PANTHER" id="PTHR12010">
    <property type="entry name" value="40S RIBOSOMAL PROTEIN S29"/>
    <property type="match status" value="1"/>
</dbReference>
<dbReference type="EMBL" id="DUGH01000097">
    <property type="protein sequence ID" value="HIH16523.1"/>
    <property type="molecule type" value="Genomic_DNA"/>
</dbReference>
<keyword evidence="2" id="KW-0687">Ribonucleoprotein</keyword>
<dbReference type="Gene3D" id="4.10.830.10">
    <property type="entry name" value="30s Ribosomal Protein S14, Chain N"/>
    <property type="match status" value="1"/>
</dbReference>
<evidence type="ECO:0000313" key="4">
    <source>
        <dbReference type="EMBL" id="HIH16523.1"/>
    </source>
</evidence>
<dbReference type="EMBL" id="JAGVWE010000004">
    <property type="protein sequence ID" value="MBS3063133.1"/>
    <property type="molecule type" value="Genomic_DNA"/>
</dbReference>
<accession>A0A7J4JFH9</accession>
<name>A0A7J4JFH9_9ARCH</name>
<proteinExistence type="predicted"/>
<dbReference type="Proteomes" id="UP000678237">
    <property type="component" value="Unassembled WGS sequence"/>
</dbReference>